<dbReference type="PIRSF" id="PIRSF002290">
    <property type="entry name" value="Clathrin_H_chain"/>
    <property type="match status" value="1"/>
</dbReference>
<dbReference type="InterPro" id="IPR016341">
    <property type="entry name" value="Clathrin_heavy_chain"/>
</dbReference>
<keyword evidence="4" id="KW-1185">Reference proteome</keyword>
<accession>A0AAV8UP43</accession>
<evidence type="ECO:0000256" key="1">
    <source>
        <dbReference type="PIRNR" id="PIRNR002290"/>
    </source>
</evidence>
<comment type="similarity">
    <text evidence="1">Belongs to the clathrin heavy chain family.</text>
</comment>
<proteinExistence type="inferred from homology"/>
<dbReference type="GO" id="GO:0030130">
    <property type="term" value="C:clathrin coat of trans-Golgi network vesicle"/>
    <property type="evidence" value="ECO:0007669"/>
    <property type="project" value="InterPro"/>
</dbReference>
<dbReference type="InterPro" id="IPR000547">
    <property type="entry name" value="Clathrin_H-chain/VPS_repeat"/>
</dbReference>
<feature type="repeat" description="CHCR" evidence="2">
    <location>
        <begin position="993"/>
        <end position="1140"/>
    </location>
</feature>
<dbReference type="Gene3D" id="2.130.10.110">
    <property type="entry name" value="Clathrin heavy-chain terminal domain"/>
    <property type="match status" value="1"/>
</dbReference>
<dbReference type="PANTHER" id="PTHR10292:SF1">
    <property type="entry name" value="CLATHRIN HEAVY CHAIN"/>
    <property type="match status" value="1"/>
</dbReference>
<dbReference type="GO" id="GO:0032051">
    <property type="term" value="F:clathrin light chain binding"/>
    <property type="evidence" value="ECO:0007669"/>
    <property type="project" value="InterPro"/>
</dbReference>
<dbReference type="Gene3D" id="1.25.40.730">
    <property type="match status" value="1"/>
</dbReference>
<comment type="function">
    <text evidence="1">Clathrin is the major protein of the polyhedral coat of coated pits and vesicles.</text>
</comment>
<reference evidence="3 4" key="1">
    <citation type="journal article" date="2023" name="Nat. Commun.">
        <title>Origin of minicircular mitochondrial genomes in red algae.</title>
        <authorList>
            <person name="Lee Y."/>
            <person name="Cho C.H."/>
            <person name="Lee Y.M."/>
            <person name="Park S.I."/>
            <person name="Yang J.H."/>
            <person name="West J.A."/>
            <person name="Bhattacharya D."/>
            <person name="Yoon H.S."/>
        </authorList>
    </citation>
    <scope>NUCLEOTIDE SEQUENCE [LARGE SCALE GENOMIC DNA]</scope>
    <source>
        <strain evidence="3 4">CCMP1338</strain>
        <tissue evidence="3">Whole cell</tissue>
    </source>
</reference>
<feature type="repeat" description="CHCR" evidence="2">
    <location>
        <begin position="1144"/>
        <end position="1289"/>
    </location>
</feature>
<dbReference type="GO" id="GO:0071439">
    <property type="term" value="C:clathrin complex"/>
    <property type="evidence" value="ECO:0007669"/>
    <property type="project" value="InterPro"/>
</dbReference>
<dbReference type="FunFam" id="1.25.40.10:FF:000001">
    <property type="entry name" value="Clathrin heavy chain"/>
    <property type="match status" value="1"/>
</dbReference>
<evidence type="ECO:0000256" key="2">
    <source>
        <dbReference type="PROSITE-ProRule" id="PRU01006"/>
    </source>
</evidence>
<dbReference type="InterPro" id="IPR055358">
    <property type="entry name" value="CHCR"/>
</dbReference>
<dbReference type="SUPFAM" id="SSF50989">
    <property type="entry name" value="Clathrin heavy-chain terminal domain"/>
    <property type="match status" value="1"/>
</dbReference>
<evidence type="ECO:0000313" key="3">
    <source>
        <dbReference type="EMBL" id="KAJ8904263.1"/>
    </source>
</evidence>
<keyword evidence="1" id="KW-0168">Coated pit</keyword>
<dbReference type="Pfam" id="PF13838">
    <property type="entry name" value="Clathrin_H_link"/>
    <property type="match status" value="1"/>
</dbReference>
<keyword evidence="1" id="KW-0472">Membrane</keyword>
<dbReference type="GO" id="GO:0006886">
    <property type="term" value="P:intracellular protein transport"/>
    <property type="evidence" value="ECO:0007669"/>
    <property type="project" value="UniProtKB-UniRule"/>
</dbReference>
<sequence length="1709" mass="193705">MAGAKAPIRLQEAFSLTSLGVQPGALSFQTATMESDRFVAVCEKSVETGQPSLLLVDTHNPTKPVRRPIQADSVVVNPDTKVMAMQSGSQLQLFDLTAKAKIKSFVSTESVALVRWANEKTLAIVTSAAVYHWKCDDDEEPVKVFDRHPNLTNSQIVSYKVAKGDEWCTLVGFTHSQDGSVNGNIQLYSVKKGMTQPIEGHAATFISTNYEGYETTLFAFATKTAKGSKLFIIEVGHENKPQGAPKFETKESDIFYPPEMPMDHPVSMLVSSKYSIIYMVTRMGYVHLYNTDTGLCVYQNRVSDTTPFLSIQHRASGGLLLVNRRGQVLLLSILPEAVVPYVMHTLKNLDLATTLASKNAFPGMENIFVDQFEELFEEERYREAAIVAAEAPGGALRSPQTIAKFKAASQGGVSPSPLMTFFTTILERGRLNKAESLELAFLMAQSGKVQSMEKWLKEDKMECSEELGDFFRPQSLTIALAVYIQAESHMKAIACMIDSGQTARISSYAKKVGLDINHIDLVNQVSQYNPKAALVLANQAQAANALVIASDRRQQELKGVEQMINMFLSKGLLNEAANYALDNLLDTAEDGKLQTKILVSLFMNLPQVAEQILVQDIWHFYDTQKVGQMCERVGLFQLALENYTDLADVKRVITNTHLLNEEFVVRYFGELRSEDALEVIEELIKSNPRGNMKLCVRIAALYTGEMDAKKLIEVFKKVKIEDAVFYYLQAIVDNSDDPFVHYEYIDAGVKLQQFSEVERVTRLSNYYDPQKVKKLLMESKLKDPRPLVNVCDRFGYVDEMVTYMMKNSMGKFVEAFVQRVNPMRTPIVVGTLLDVGTVQEAYLIKLILSVKNVVPVGELVDQVEKRGKLKMLHKFLESKIADGSNDVEVHSGVAKVYVESNINAEHFLVSNPYYDSRVVGKFCEKRNPYLAYVAYRRGLCDDELFAVTNKNSMFKEQAIYVVNRQNDDLWERVLNENNAFRKLIVDQIISTALPEVTEPEKVASAVKAFMTADLPEVLMQLLEKLVVDTSSTAFKRNKNLQNLLILTAIKTEKDRVMEYVNRLDNFDAGEVAKIAIDAELYEEGYAIFQKFNREDEAMEVLIKHIKDWDRASEYAAKVDRPEVWTILGTSMLESGVIEEGVKCLMRAKDPTQYALVITAALEHAKDEEYSIVVKYLLAARRKVDDLKMVDTEIVYGYCRCRKYMELEEFLSRKNEANIEDVAERCYDEEIWIGAKILFLILKNWSRLAEVYVKLGEYNEAVECAKKANRQPIWKIVCFGCVRAKEFRLAKICGLPLVVDPNELMEVVSFYESRGYFEEVIDLLDSALVHEKAHTGLFTELGVLYTKYKEEVVEDYVKMWWKKAHLPRLVSACEEAYLWLEATYLYFQYEEFDNAARVMMDHAPDAFNPDMFSDTVSRVGSMETMYKAIQFYIDEHPTLLLDLMFLLANRCDATRAITILRKGGNLTELGMLPMVKGYLLKMQAANVREINEAVNSVLLAEEDIPGLDASVDSYDNFDLTGMAKTLESHRLVEARRIATKAYRKLGKWERALEISTKDKIYIDCIEAVKVSKDVELAEQLAEQFLKERRRECFTALLYGCYEFFKPETALELSWRHQAKDFAMPYMVQNMAEVGAKLVRLEEESASRKELEERDRKEREAEINEDASVLMYGLQSQQTGGVPMLGAPPATQTPQIAWQQQTVRGPVTMQA</sequence>
<keyword evidence="1" id="KW-0968">Cytoplasmic vesicle</keyword>
<feature type="repeat" description="CHCR" evidence="2">
    <location>
        <begin position="1294"/>
        <end position="1440"/>
    </location>
</feature>
<dbReference type="InterPro" id="IPR011990">
    <property type="entry name" value="TPR-like_helical_dom_sf"/>
</dbReference>
<feature type="repeat" description="CHCR" evidence="2">
    <location>
        <begin position="699"/>
        <end position="841"/>
    </location>
</feature>
<feature type="repeat" description="CHCR" evidence="2">
    <location>
        <begin position="551"/>
        <end position="696"/>
    </location>
</feature>
<dbReference type="EMBL" id="JAMWBK010000006">
    <property type="protein sequence ID" value="KAJ8904263.1"/>
    <property type="molecule type" value="Genomic_DNA"/>
</dbReference>
<dbReference type="GO" id="GO:0006898">
    <property type="term" value="P:receptor-mediated endocytosis"/>
    <property type="evidence" value="ECO:0007669"/>
    <property type="project" value="TreeGrafter"/>
</dbReference>
<dbReference type="Proteomes" id="UP001157974">
    <property type="component" value="Unassembled WGS sequence"/>
</dbReference>
<organism evidence="3 4">
    <name type="scientific">Rhodosorus marinus</name>
    <dbReference type="NCBI Taxonomy" id="101924"/>
    <lineage>
        <taxon>Eukaryota</taxon>
        <taxon>Rhodophyta</taxon>
        <taxon>Stylonematophyceae</taxon>
        <taxon>Stylonematales</taxon>
        <taxon>Stylonemataceae</taxon>
        <taxon>Rhodosorus</taxon>
    </lineage>
</organism>
<dbReference type="InterPro" id="IPR016025">
    <property type="entry name" value="Clathrin_H-chain_N"/>
</dbReference>
<comment type="caution">
    <text evidence="3">The sequence shown here is derived from an EMBL/GenBank/DDBJ whole genome shotgun (WGS) entry which is preliminary data.</text>
</comment>
<feature type="repeat" description="CHCR" evidence="2">
    <location>
        <begin position="1443"/>
        <end position="1592"/>
    </location>
</feature>
<protein>
    <recommendedName>
        <fullName evidence="1">Clathrin heavy chain</fullName>
    </recommendedName>
</protein>
<dbReference type="GO" id="GO:0030132">
    <property type="term" value="C:clathrin coat of coated pit"/>
    <property type="evidence" value="ECO:0007669"/>
    <property type="project" value="InterPro"/>
</dbReference>
<gene>
    <name evidence="3" type="ORF">NDN08_000787</name>
</gene>
<dbReference type="Pfam" id="PF00637">
    <property type="entry name" value="Clathrin"/>
    <property type="match status" value="7"/>
</dbReference>
<dbReference type="PANTHER" id="PTHR10292">
    <property type="entry name" value="CLATHRIN HEAVY CHAIN RELATED"/>
    <property type="match status" value="1"/>
</dbReference>
<dbReference type="GO" id="GO:0005198">
    <property type="term" value="F:structural molecule activity"/>
    <property type="evidence" value="ECO:0007669"/>
    <property type="project" value="InterPro"/>
</dbReference>
<dbReference type="SUPFAM" id="SSF48371">
    <property type="entry name" value="ARM repeat"/>
    <property type="match status" value="5"/>
</dbReference>
<dbReference type="PROSITE" id="PS50236">
    <property type="entry name" value="CHCR"/>
    <property type="match status" value="7"/>
</dbReference>
<comment type="subcellular location">
    <subcellularLocation>
        <location evidence="1">Cytoplasmic vesicle membrane</location>
        <topology evidence="1">Peripheral membrane protein</topology>
        <orientation evidence="1">Cytoplasmic side</orientation>
    </subcellularLocation>
    <subcellularLocation>
        <location evidence="1">Membrane</location>
        <location evidence="1">Coated pit</location>
        <topology evidence="1">Peripheral membrane protein</topology>
        <orientation evidence="1">Cytoplasmic side</orientation>
    </subcellularLocation>
</comment>
<dbReference type="InterPro" id="IPR016024">
    <property type="entry name" value="ARM-type_fold"/>
</dbReference>
<feature type="repeat" description="CHCR" evidence="2">
    <location>
        <begin position="847"/>
        <end position="986"/>
    </location>
</feature>
<name>A0AAV8UP43_9RHOD</name>
<dbReference type="SMART" id="SM00299">
    <property type="entry name" value="CLH"/>
    <property type="match status" value="7"/>
</dbReference>
<evidence type="ECO:0000313" key="4">
    <source>
        <dbReference type="Proteomes" id="UP001157974"/>
    </source>
</evidence>
<dbReference type="Gene3D" id="1.25.40.10">
    <property type="entry name" value="Tetratricopeptide repeat domain"/>
    <property type="match status" value="3"/>
</dbReference>